<dbReference type="PANTHER" id="PTHR34599:SF2">
    <property type="entry name" value="TRAF-TYPE DOMAIN-CONTAINING PROTEIN"/>
    <property type="match status" value="1"/>
</dbReference>
<dbReference type="Proteomes" id="UP001153069">
    <property type="component" value="Unassembled WGS sequence"/>
</dbReference>
<feature type="domain" description="Vanadium-dependent haloperoxidase NapH1-like second helical-bundle" evidence="2">
    <location>
        <begin position="360"/>
        <end position="513"/>
    </location>
</feature>
<reference evidence="3" key="1">
    <citation type="submission" date="2020-06" db="EMBL/GenBank/DDBJ databases">
        <authorList>
            <consortium name="Plant Systems Biology data submission"/>
        </authorList>
    </citation>
    <scope>NUCLEOTIDE SEQUENCE</scope>
    <source>
        <strain evidence="3">D6</strain>
    </source>
</reference>
<dbReference type="Gene3D" id="1.10.606.10">
    <property type="entry name" value="Vanadium-containing Chloroperoxidase, domain 2"/>
    <property type="match status" value="1"/>
</dbReference>
<evidence type="ECO:0000256" key="1">
    <source>
        <dbReference type="SAM" id="SignalP"/>
    </source>
</evidence>
<dbReference type="InterPro" id="IPR016119">
    <property type="entry name" value="Br/Cl_peroxidase_C"/>
</dbReference>
<comment type="caution">
    <text evidence="3">The sequence shown here is derived from an EMBL/GenBank/DDBJ whole genome shotgun (WGS) entry which is preliminary data.</text>
</comment>
<organism evidence="3 4">
    <name type="scientific">Seminavis robusta</name>
    <dbReference type="NCBI Taxonomy" id="568900"/>
    <lineage>
        <taxon>Eukaryota</taxon>
        <taxon>Sar</taxon>
        <taxon>Stramenopiles</taxon>
        <taxon>Ochrophyta</taxon>
        <taxon>Bacillariophyta</taxon>
        <taxon>Bacillariophyceae</taxon>
        <taxon>Bacillariophycidae</taxon>
        <taxon>Naviculales</taxon>
        <taxon>Naviculaceae</taxon>
        <taxon>Seminavis</taxon>
    </lineage>
</organism>
<dbReference type="OrthoDB" id="10262915at2759"/>
<feature type="signal peptide" evidence="1">
    <location>
        <begin position="1"/>
        <end position="24"/>
    </location>
</feature>
<dbReference type="PANTHER" id="PTHR34599">
    <property type="entry name" value="PEROXIDASE-RELATED"/>
    <property type="match status" value="1"/>
</dbReference>
<evidence type="ECO:0000313" key="3">
    <source>
        <dbReference type="EMBL" id="CAB9524151.1"/>
    </source>
</evidence>
<dbReference type="InterPro" id="IPR052559">
    <property type="entry name" value="V-haloperoxidase"/>
</dbReference>
<gene>
    <name evidence="3" type="ORF">SEMRO_1500_G277840.1</name>
</gene>
<protein>
    <recommendedName>
        <fullName evidence="2">Vanadium-dependent haloperoxidase NapH1-like second helical-bundle domain-containing protein</fullName>
    </recommendedName>
</protein>
<dbReference type="AlphaFoldDB" id="A0A9N8EN00"/>
<evidence type="ECO:0000259" key="2">
    <source>
        <dbReference type="Pfam" id="PF22778"/>
    </source>
</evidence>
<keyword evidence="1" id="KW-0732">Signal</keyword>
<feature type="chain" id="PRO_5040280027" description="Vanadium-dependent haloperoxidase NapH1-like second helical-bundle domain-containing protein" evidence="1">
    <location>
        <begin position="25"/>
        <end position="597"/>
    </location>
</feature>
<dbReference type="GO" id="GO:0004601">
    <property type="term" value="F:peroxidase activity"/>
    <property type="evidence" value="ECO:0007669"/>
    <property type="project" value="InterPro"/>
</dbReference>
<accession>A0A9N8EN00</accession>
<evidence type="ECO:0000313" key="4">
    <source>
        <dbReference type="Proteomes" id="UP001153069"/>
    </source>
</evidence>
<sequence length="597" mass="66570">MMKFPSILLSLLAVAPSAVVVVNAYDVGCLYPPNMPDPFEARYLLHEYSGSYLMNQAIETPVVIHVAALSSLCQHNCVAYHDDKMLNAVTEERPIVSIPQEYHNSWSRMLCIAQCFELLGNEAGHSGTYDLFWDKWGLDNLQERKDIIGLAWLTSQDGDTKALESVLENDDYHPYTVAQIVATEILLDVIEDGWNALGEWTYDKTTGQPIKCTANCERYKDTTGYFPRNHATGKPEVNGTQYIVEGVDKYWQPLDDNDNNGFFSAQHHVTPHIGFMGKAKLHDSVDDFPTAPDPEYNYREEALEVVERLKETASDPIKKQKIAFFDNKLLVINLVEGYVKRKFNENYSFEDEILYIEGMSAGEYEATLMAWRAKVQHDLVRPTTVIQRWGNDQLETFDGNKEADGPGIIAARDFQAFQRVMPHSEYPSGSSCICTAYSEFTDAFTMEYYDDTITDITFGALGNSTGFGCNPEQDPPLLHQAGCQSDFTIPNMKALLNECSQSRLWAGFHFTAAVVEGEKMCAGVGLKAMEREKKLRNGSSFGTPFYQGDARPTCTNPPPEMVEVGLTDTILSSAAATNKVISAVVAANLALFFAAAM</sequence>
<dbReference type="Pfam" id="PF22778">
    <property type="entry name" value="VCPO_2nd"/>
    <property type="match status" value="1"/>
</dbReference>
<name>A0A9N8EN00_9STRA</name>
<dbReference type="SUPFAM" id="SSF48317">
    <property type="entry name" value="Acid phosphatase/Vanadium-dependent haloperoxidase"/>
    <property type="match status" value="1"/>
</dbReference>
<dbReference type="EMBL" id="CAICTM010001498">
    <property type="protein sequence ID" value="CAB9524151.1"/>
    <property type="molecule type" value="Genomic_DNA"/>
</dbReference>
<dbReference type="InterPro" id="IPR036938">
    <property type="entry name" value="PAP2/HPO_sf"/>
</dbReference>
<dbReference type="InterPro" id="IPR055161">
    <property type="entry name" value="NapH1-like_2nd"/>
</dbReference>
<keyword evidence="4" id="KW-1185">Reference proteome</keyword>
<proteinExistence type="predicted"/>